<evidence type="ECO:0000313" key="1">
    <source>
        <dbReference type="EMBL" id="XBO70688.1"/>
    </source>
</evidence>
<sequence length="412" mass="46886">MPHENKEPSLDDEHRALEALFERMEQMPPPAPPEPNLFSISGPGQHENRLSDLMAIFMGSHEGAPRWLAKALVACLLKKGAFPGELEDDLLLCTDWDSLSVEREVPSSDVRDGNDKRLDLVISSDSFVIGIEHKVWASASYNPFTTYAAMIDAYQQPYQVRCVLSPLTQRDDVPVDWVCVSYDELITAARERFGEEVATSTFTKWQVFYQELLQHLHAIAHQDKAMIMDDKELTFALKHFAQLKQAARKLGLLESELVQQCTRTLASTLDISENEIIKSSSTWRDEQRVLRFSFPHWEGHNNQACLVYYPTSESDAADSESIGFYVRGYIDRQATSADLEDIAEDFMSTVPDTCSDACSFYRDGEPKDFRFESNKRYLVLDAWPHPYTREGALNALGDLARWIDQRLSQSVQ</sequence>
<organism evidence="1">
    <name type="scientific">Halomonas sp. RT37</name>
    <dbReference type="NCBI Taxonomy" id="2950872"/>
    <lineage>
        <taxon>Bacteria</taxon>
        <taxon>Pseudomonadati</taxon>
        <taxon>Pseudomonadota</taxon>
        <taxon>Gammaproteobacteria</taxon>
        <taxon>Oceanospirillales</taxon>
        <taxon>Halomonadaceae</taxon>
        <taxon>Halomonas</taxon>
    </lineage>
</organism>
<dbReference type="InterPro" id="IPR029470">
    <property type="entry name" value="PDDEXK_4"/>
</dbReference>
<reference evidence="1" key="1">
    <citation type="submission" date="2022-06" db="EMBL/GenBank/DDBJ databases">
        <title>A novel DMS-producing enzyme.</title>
        <authorList>
            <person name="Zhang Y."/>
        </authorList>
    </citation>
    <scope>NUCLEOTIDE SEQUENCE</scope>
    <source>
        <strain evidence="1">RT37</strain>
    </source>
</reference>
<proteinExistence type="predicted"/>
<protein>
    <submittedName>
        <fullName evidence="1">PD-(D/E)XK nuclease family protein</fullName>
    </submittedName>
</protein>
<accession>A0AAU7KHN0</accession>
<dbReference type="RefSeq" id="WP_348827180.1">
    <property type="nucleotide sequence ID" value="NZ_CP098827.1"/>
</dbReference>
<dbReference type="Pfam" id="PF14281">
    <property type="entry name" value="PDDEXK_4"/>
    <property type="match status" value="1"/>
</dbReference>
<dbReference type="EMBL" id="CP098827">
    <property type="protein sequence ID" value="XBO70688.1"/>
    <property type="molecule type" value="Genomic_DNA"/>
</dbReference>
<name>A0AAU7KHN0_9GAMM</name>
<gene>
    <name evidence="1" type="ORF">NFG58_19095</name>
</gene>
<dbReference type="AlphaFoldDB" id="A0AAU7KHN0"/>